<keyword evidence="7" id="KW-0812">Transmembrane</keyword>
<dbReference type="FunFam" id="3.20.20.100:FF:000002">
    <property type="entry name" value="2,5-diketo-D-gluconic acid reductase A"/>
    <property type="match status" value="1"/>
</dbReference>
<feature type="transmembrane region" description="Helical" evidence="7">
    <location>
        <begin position="273"/>
        <end position="294"/>
    </location>
</feature>
<dbReference type="InterPro" id="IPR036812">
    <property type="entry name" value="NAD(P)_OxRdtase_dom_sf"/>
</dbReference>
<evidence type="ECO:0000256" key="5">
    <source>
        <dbReference type="PIRSR" id="PIRSR000097-2"/>
    </source>
</evidence>
<keyword evidence="7" id="KW-1133">Transmembrane helix</keyword>
<organism evidence="9 10">
    <name type="scientific">Dentipellis fragilis</name>
    <dbReference type="NCBI Taxonomy" id="205917"/>
    <lineage>
        <taxon>Eukaryota</taxon>
        <taxon>Fungi</taxon>
        <taxon>Dikarya</taxon>
        <taxon>Basidiomycota</taxon>
        <taxon>Agaricomycotina</taxon>
        <taxon>Agaricomycetes</taxon>
        <taxon>Russulales</taxon>
        <taxon>Hericiaceae</taxon>
        <taxon>Dentipellis</taxon>
    </lineage>
</organism>
<keyword evidence="10" id="KW-1185">Reference proteome</keyword>
<keyword evidence="2" id="KW-0521">NADP</keyword>
<dbReference type="Proteomes" id="UP000298327">
    <property type="component" value="Unassembled WGS sequence"/>
</dbReference>
<comment type="similarity">
    <text evidence="1">Belongs to the aldo/keto reductase family.</text>
</comment>
<dbReference type="GO" id="GO:0016652">
    <property type="term" value="F:oxidoreductase activity, acting on NAD(P)H as acceptor"/>
    <property type="evidence" value="ECO:0007669"/>
    <property type="project" value="InterPro"/>
</dbReference>
<dbReference type="Gene3D" id="3.20.20.100">
    <property type="entry name" value="NADP-dependent oxidoreductase domain"/>
    <property type="match status" value="1"/>
</dbReference>
<dbReference type="PRINTS" id="PR00069">
    <property type="entry name" value="ALDKETRDTASE"/>
</dbReference>
<keyword evidence="7" id="KW-0472">Membrane</keyword>
<dbReference type="PANTHER" id="PTHR43827">
    <property type="entry name" value="2,5-DIKETO-D-GLUCONIC ACID REDUCTASE"/>
    <property type="match status" value="1"/>
</dbReference>
<protein>
    <recommendedName>
        <fullName evidence="8">NADP-dependent oxidoreductase domain-containing protein</fullName>
    </recommendedName>
</protein>
<reference evidence="9 10" key="1">
    <citation type="submission" date="2019-02" db="EMBL/GenBank/DDBJ databases">
        <title>Genome sequencing of the rare red list fungi Dentipellis fragilis.</title>
        <authorList>
            <person name="Buettner E."/>
            <person name="Kellner H."/>
        </authorList>
    </citation>
    <scope>NUCLEOTIDE SEQUENCE [LARGE SCALE GENOMIC DNA]</scope>
    <source>
        <strain evidence="9 10">DSM 105465</strain>
    </source>
</reference>
<feature type="domain" description="NADP-dependent oxidoreductase" evidence="8">
    <location>
        <begin position="26"/>
        <end position="262"/>
    </location>
</feature>
<dbReference type="GO" id="GO:0016616">
    <property type="term" value="F:oxidoreductase activity, acting on the CH-OH group of donors, NAD or NADP as acceptor"/>
    <property type="evidence" value="ECO:0007669"/>
    <property type="project" value="UniProtKB-ARBA"/>
</dbReference>
<feature type="active site" description="Proton donor" evidence="4">
    <location>
        <position position="51"/>
    </location>
</feature>
<evidence type="ECO:0000259" key="8">
    <source>
        <dbReference type="Pfam" id="PF00248"/>
    </source>
</evidence>
<dbReference type="EMBL" id="SEOQ01000288">
    <property type="protein sequence ID" value="TFY65987.1"/>
    <property type="molecule type" value="Genomic_DNA"/>
</dbReference>
<keyword evidence="3" id="KW-0560">Oxidoreductase</keyword>
<evidence type="ECO:0000256" key="7">
    <source>
        <dbReference type="SAM" id="Phobius"/>
    </source>
</evidence>
<dbReference type="InterPro" id="IPR044494">
    <property type="entry name" value="AKR3C2/3"/>
</dbReference>
<dbReference type="OrthoDB" id="416253at2759"/>
<dbReference type="PIRSF" id="PIRSF000097">
    <property type="entry name" value="AKR"/>
    <property type="match status" value="1"/>
</dbReference>
<evidence type="ECO:0000256" key="2">
    <source>
        <dbReference type="ARBA" id="ARBA00022857"/>
    </source>
</evidence>
<dbReference type="PROSITE" id="PS00062">
    <property type="entry name" value="ALDOKETO_REDUCTASE_2"/>
    <property type="match status" value="1"/>
</dbReference>
<dbReference type="InterPro" id="IPR023210">
    <property type="entry name" value="NADP_OxRdtase_dom"/>
</dbReference>
<evidence type="ECO:0000313" key="10">
    <source>
        <dbReference type="Proteomes" id="UP000298327"/>
    </source>
</evidence>
<name>A0A4Y9YW73_9AGAM</name>
<feature type="site" description="Lowers pKa of active site Tyr" evidence="6">
    <location>
        <position position="76"/>
    </location>
</feature>
<evidence type="ECO:0000313" key="9">
    <source>
        <dbReference type="EMBL" id="TFY65987.1"/>
    </source>
</evidence>
<evidence type="ECO:0000256" key="1">
    <source>
        <dbReference type="ARBA" id="ARBA00007905"/>
    </source>
</evidence>
<accession>A0A4Y9YW73</accession>
<dbReference type="Pfam" id="PF00248">
    <property type="entry name" value="Aldo_ket_red"/>
    <property type="match status" value="1"/>
</dbReference>
<dbReference type="CDD" id="cd19120">
    <property type="entry name" value="AKR_AKR3C2-3"/>
    <property type="match status" value="1"/>
</dbReference>
<feature type="binding site" evidence="5">
    <location>
        <position position="104"/>
    </location>
    <ligand>
        <name>substrate</name>
    </ligand>
</feature>
<proteinExistence type="inferred from homology"/>
<gene>
    <name evidence="9" type="ORF">EVG20_g5099</name>
</gene>
<evidence type="ECO:0000256" key="6">
    <source>
        <dbReference type="PIRSR" id="PIRSR000097-3"/>
    </source>
</evidence>
<evidence type="ECO:0000256" key="3">
    <source>
        <dbReference type="ARBA" id="ARBA00023002"/>
    </source>
</evidence>
<dbReference type="SUPFAM" id="SSF51430">
    <property type="entry name" value="NAD(P)-linked oxidoreductase"/>
    <property type="match status" value="1"/>
</dbReference>
<evidence type="ECO:0000256" key="4">
    <source>
        <dbReference type="PIRSR" id="PIRSR000097-1"/>
    </source>
</evidence>
<sequence length="305" mass="32678">MSLPTVTLNDGNKIPVIGFGTGSSLYGKDATEYVDHALEAGFSHIDTAAIYKNEASVGEAIRASGLERSDLWVTTKYDGGDILQGIQTSLGKLGLKSVDLYLIHFPRLVSSDFEGAWEEFEKLKKDGLTKSIGVSNFSVQDLKTVVNSGSITPSVNQIRLHPYNYASYKDLFAYSAQHNIVIEAYGSLAPITTYPGGPVDKVLASIAKRIGGTPAQVIFKWVIAKGAVVVTTTSKESRLKEYLAVADLPDLTADEIAAIDEAGAKGPSSTSQAVARASFCALFTLSLASVYFFMLSPMALTRRSC</sequence>
<dbReference type="InterPro" id="IPR020471">
    <property type="entry name" value="AKR"/>
</dbReference>
<dbReference type="PANTHER" id="PTHR43827:SF3">
    <property type="entry name" value="NADP-DEPENDENT OXIDOREDUCTASE DOMAIN-CONTAINING PROTEIN"/>
    <property type="match status" value="1"/>
</dbReference>
<dbReference type="AlphaFoldDB" id="A0A4Y9YW73"/>
<dbReference type="InterPro" id="IPR018170">
    <property type="entry name" value="Aldo/ket_reductase_CS"/>
</dbReference>
<comment type="caution">
    <text evidence="9">The sequence shown here is derived from an EMBL/GenBank/DDBJ whole genome shotgun (WGS) entry which is preliminary data.</text>
</comment>
<dbReference type="STRING" id="205917.A0A4Y9YW73"/>